<sequence length="165" mass="18397">MQYRGITTNLSRPSARSCPSSFKYQKVPVALFRSPPSRLLRPFTPPRSLWSCGLVLPSSSNLASGISSSLHVVFLLLPPTLLYLTYQDLFDQGNRVRQIPPPPASTTPSIFAQDLQFSCCTSSFLLSLLLRSLDCLLLTSTLIEQSHDTHFPLTSLQRYPVRLLS</sequence>
<proteinExistence type="predicted"/>
<reference evidence="1 2" key="1">
    <citation type="journal article" date="2023" name="Mol. Phylogenet. Evol.">
        <title>Genome-scale phylogeny and comparative genomics of the fungal order Sordariales.</title>
        <authorList>
            <person name="Hensen N."/>
            <person name="Bonometti L."/>
            <person name="Westerberg I."/>
            <person name="Brannstrom I.O."/>
            <person name="Guillou S."/>
            <person name="Cros-Aarteil S."/>
            <person name="Calhoun S."/>
            <person name="Haridas S."/>
            <person name="Kuo A."/>
            <person name="Mondo S."/>
            <person name="Pangilinan J."/>
            <person name="Riley R."/>
            <person name="LaButti K."/>
            <person name="Andreopoulos B."/>
            <person name="Lipzen A."/>
            <person name="Chen C."/>
            <person name="Yan M."/>
            <person name="Daum C."/>
            <person name="Ng V."/>
            <person name="Clum A."/>
            <person name="Steindorff A."/>
            <person name="Ohm R.A."/>
            <person name="Martin F."/>
            <person name="Silar P."/>
            <person name="Natvig D.O."/>
            <person name="Lalanne C."/>
            <person name="Gautier V."/>
            <person name="Ament-Velasquez S.L."/>
            <person name="Kruys A."/>
            <person name="Hutchinson M.I."/>
            <person name="Powell A.J."/>
            <person name="Barry K."/>
            <person name="Miller A.N."/>
            <person name="Grigoriev I.V."/>
            <person name="Debuchy R."/>
            <person name="Gladieux P."/>
            <person name="Hiltunen Thoren M."/>
            <person name="Johannesson H."/>
        </authorList>
    </citation>
    <scope>NUCLEOTIDE SEQUENCE [LARGE SCALE GENOMIC DNA]</scope>
    <source>
        <strain evidence="1 2">FGSC 10403</strain>
    </source>
</reference>
<dbReference type="EMBL" id="JAULSX010000003">
    <property type="protein sequence ID" value="KAK3495364.1"/>
    <property type="molecule type" value="Genomic_DNA"/>
</dbReference>
<gene>
    <name evidence="1" type="ORF">B0T23DRAFT_130631</name>
</gene>
<comment type="caution">
    <text evidence="1">The sequence shown here is derived from an EMBL/GenBank/DDBJ whole genome shotgun (WGS) entry which is preliminary data.</text>
</comment>
<accession>A0AAJ0IB57</accession>
<evidence type="ECO:0000313" key="2">
    <source>
        <dbReference type="Proteomes" id="UP001285908"/>
    </source>
</evidence>
<dbReference type="Proteomes" id="UP001285908">
    <property type="component" value="Unassembled WGS sequence"/>
</dbReference>
<dbReference type="AlphaFoldDB" id="A0AAJ0IB57"/>
<protein>
    <submittedName>
        <fullName evidence="1">Uncharacterized protein</fullName>
    </submittedName>
</protein>
<evidence type="ECO:0000313" key="1">
    <source>
        <dbReference type="EMBL" id="KAK3495364.1"/>
    </source>
</evidence>
<organism evidence="1 2">
    <name type="scientific">Neurospora hispaniola</name>
    <dbReference type="NCBI Taxonomy" id="588809"/>
    <lineage>
        <taxon>Eukaryota</taxon>
        <taxon>Fungi</taxon>
        <taxon>Dikarya</taxon>
        <taxon>Ascomycota</taxon>
        <taxon>Pezizomycotina</taxon>
        <taxon>Sordariomycetes</taxon>
        <taxon>Sordariomycetidae</taxon>
        <taxon>Sordariales</taxon>
        <taxon>Sordariaceae</taxon>
        <taxon>Neurospora</taxon>
    </lineage>
</organism>
<dbReference type="GeneID" id="87869809"/>
<keyword evidence="2" id="KW-1185">Reference proteome</keyword>
<name>A0AAJ0IB57_9PEZI</name>
<dbReference type="RefSeq" id="XP_062694793.1">
    <property type="nucleotide sequence ID" value="XM_062832187.1"/>
</dbReference>